<dbReference type="AlphaFoldDB" id="A0AAW1C1D7"/>
<keyword evidence="19" id="KW-0753">Steroid metabolism</keyword>
<dbReference type="Gene3D" id="2.10.25.10">
    <property type="entry name" value="Laminin"/>
    <property type="match status" value="3"/>
</dbReference>
<keyword evidence="10 25" id="KW-1133">Transmembrane helix</keyword>
<dbReference type="FunFam" id="4.10.400.10:FF:000051">
    <property type="entry name" value="Very low density lipoprotein receptor"/>
    <property type="match status" value="1"/>
</dbReference>
<dbReference type="SMART" id="SM00179">
    <property type="entry name" value="EGF_CA"/>
    <property type="match status" value="2"/>
</dbReference>
<dbReference type="InterPro" id="IPR000742">
    <property type="entry name" value="EGF"/>
</dbReference>
<dbReference type="PROSITE" id="PS50026">
    <property type="entry name" value="EGF_3"/>
    <property type="match status" value="1"/>
</dbReference>
<dbReference type="GO" id="GO:0007399">
    <property type="term" value="P:nervous system development"/>
    <property type="evidence" value="ECO:0007669"/>
    <property type="project" value="UniProtKB-ARBA"/>
</dbReference>
<evidence type="ECO:0000256" key="13">
    <source>
        <dbReference type="ARBA" id="ARBA00023136"/>
    </source>
</evidence>
<evidence type="ECO:0000256" key="23">
    <source>
        <dbReference type="PROSITE-ProRule" id="PRU00461"/>
    </source>
</evidence>
<dbReference type="GO" id="GO:0005905">
    <property type="term" value="C:clathrin-coated pit"/>
    <property type="evidence" value="ECO:0007669"/>
    <property type="project" value="UniProtKB-SubCell"/>
</dbReference>
<keyword evidence="8" id="KW-0732">Signal</keyword>
<feature type="region of interest" description="Disordered" evidence="24">
    <location>
        <begin position="152"/>
        <end position="186"/>
    </location>
</feature>
<feature type="disulfide bond" evidence="22">
    <location>
        <begin position="286"/>
        <end position="298"/>
    </location>
</feature>
<keyword evidence="4 21" id="KW-0245">EGF-like domain</keyword>
<accession>A0AAW1C1D7</accession>
<dbReference type="GO" id="GO:0005509">
    <property type="term" value="F:calcium ion binding"/>
    <property type="evidence" value="ECO:0007669"/>
    <property type="project" value="InterPro"/>
</dbReference>
<dbReference type="SMART" id="SM00181">
    <property type="entry name" value="EGF"/>
    <property type="match status" value="6"/>
</dbReference>
<keyword evidence="7 25" id="KW-0812">Transmembrane</keyword>
<dbReference type="InterPro" id="IPR023415">
    <property type="entry name" value="LDLR_class-A_CS"/>
</dbReference>
<dbReference type="InterPro" id="IPR018097">
    <property type="entry name" value="EGF_Ca-bd_CS"/>
</dbReference>
<dbReference type="SUPFAM" id="SSF63825">
    <property type="entry name" value="YWTD domain"/>
    <property type="match status" value="1"/>
</dbReference>
<dbReference type="GO" id="GO:0005886">
    <property type="term" value="C:plasma membrane"/>
    <property type="evidence" value="ECO:0007669"/>
    <property type="project" value="TreeGrafter"/>
</dbReference>
<keyword evidence="16 27" id="KW-0675">Receptor</keyword>
<evidence type="ECO:0000256" key="10">
    <source>
        <dbReference type="ARBA" id="ARBA00022989"/>
    </source>
</evidence>
<dbReference type="GO" id="GO:0006897">
    <property type="term" value="P:endocytosis"/>
    <property type="evidence" value="ECO:0007669"/>
    <property type="project" value="UniProtKB-KW"/>
</dbReference>
<evidence type="ECO:0000256" key="9">
    <source>
        <dbReference type="ARBA" id="ARBA00022737"/>
    </source>
</evidence>
<feature type="disulfide bond" evidence="22">
    <location>
        <begin position="407"/>
        <end position="419"/>
    </location>
</feature>
<comment type="caution">
    <text evidence="27">The sequence shown here is derived from an EMBL/GenBank/DDBJ whole genome shotgun (WGS) entry which is preliminary data.</text>
</comment>
<evidence type="ECO:0000256" key="4">
    <source>
        <dbReference type="ARBA" id="ARBA00022536"/>
    </source>
</evidence>
<dbReference type="Pfam" id="PF07645">
    <property type="entry name" value="EGF_CA"/>
    <property type="match status" value="1"/>
</dbReference>
<evidence type="ECO:0000256" key="3">
    <source>
        <dbReference type="ARBA" id="ARBA00022448"/>
    </source>
</evidence>
<feature type="transmembrane region" description="Helical" evidence="25">
    <location>
        <begin position="1055"/>
        <end position="1076"/>
    </location>
</feature>
<dbReference type="PRINTS" id="PR00261">
    <property type="entry name" value="LDLRECEPTOR"/>
</dbReference>
<dbReference type="Gene3D" id="2.120.10.30">
    <property type="entry name" value="TolB, C-terminal domain"/>
    <property type="match status" value="1"/>
</dbReference>
<dbReference type="PANTHER" id="PTHR22722">
    <property type="entry name" value="LOW-DENSITY LIPOPROTEIN RECEPTOR-RELATED PROTEIN 2-RELATED"/>
    <property type="match status" value="1"/>
</dbReference>
<comment type="caution">
    <text evidence="21">Lacks conserved residue(s) required for the propagation of feature annotation.</text>
</comment>
<dbReference type="SUPFAM" id="SSF57196">
    <property type="entry name" value="EGF/Laminin"/>
    <property type="match status" value="3"/>
</dbReference>
<dbReference type="Proteomes" id="UP001474421">
    <property type="component" value="Unassembled WGS sequence"/>
</dbReference>
<dbReference type="GO" id="GO:0005041">
    <property type="term" value="F:low-density lipoprotein particle receptor activity"/>
    <property type="evidence" value="ECO:0007669"/>
    <property type="project" value="TreeGrafter"/>
</dbReference>
<dbReference type="FunFam" id="2.120.10.30:FF:000002">
    <property type="entry name" value="low-density lipoprotein receptor isoform X1"/>
    <property type="match status" value="1"/>
</dbReference>
<keyword evidence="18" id="KW-0325">Glycoprotein</keyword>
<evidence type="ECO:0000256" key="14">
    <source>
        <dbReference type="ARBA" id="ARBA00023157"/>
    </source>
</evidence>
<feature type="disulfide bond" evidence="22">
    <location>
        <begin position="514"/>
        <end position="529"/>
    </location>
</feature>
<feature type="disulfide bond" evidence="22">
    <location>
        <begin position="325"/>
        <end position="337"/>
    </location>
</feature>
<evidence type="ECO:0000256" key="17">
    <source>
        <dbReference type="ARBA" id="ARBA00023176"/>
    </source>
</evidence>
<feature type="repeat" description="LDL-receptor class B" evidence="23">
    <location>
        <begin position="783"/>
        <end position="825"/>
    </location>
</feature>
<feature type="disulfide bond" evidence="22">
    <location>
        <begin position="332"/>
        <end position="350"/>
    </location>
</feature>
<dbReference type="PROSITE" id="PS01187">
    <property type="entry name" value="EGF_CA"/>
    <property type="match status" value="1"/>
</dbReference>
<evidence type="ECO:0000256" key="8">
    <source>
        <dbReference type="ARBA" id="ARBA00022729"/>
    </source>
</evidence>
<evidence type="ECO:0000256" key="24">
    <source>
        <dbReference type="SAM" id="MobiDB-lite"/>
    </source>
</evidence>
<feature type="disulfide bond" evidence="22">
    <location>
        <begin position="387"/>
        <end position="402"/>
    </location>
</feature>
<evidence type="ECO:0000259" key="26">
    <source>
        <dbReference type="PROSITE" id="PS50026"/>
    </source>
</evidence>
<feature type="region of interest" description="Disordered" evidence="24">
    <location>
        <begin position="107"/>
        <end position="133"/>
    </location>
</feature>
<keyword evidence="6" id="KW-0254">Endocytosis</keyword>
<evidence type="ECO:0000256" key="15">
    <source>
        <dbReference type="ARBA" id="ARBA00023166"/>
    </source>
</evidence>
<dbReference type="FunFam" id="4.10.400.10:FF:000053">
    <property type="entry name" value="Very low density lipoprotein receptor"/>
    <property type="match status" value="1"/>
</dbReference>
<dbReference type="FunFam" id="2.10.25.10:FF:000009">
    <property type="entry name" value="Low-density lipoprotein receptor isoform 1"/>
    <property type="match status" value="1"/>
</dbReference>
<dbReference type="InterPro" id="IPR001881">
    <property type="entry name" value="EGF-like_Ca-bd_dom"/>
</dbReference>
<evidence type="ECO:0000256" key="12">
    <source>
        <dbReference type="ARBA" id="ARBA00023098"/>
    </source>
</evidence>
<dbReference type="PROSITE" id="PS50068">
    <property type="entry name" value="LDLRA_2"/>
    <property type="match status" value="8"/>
</dbReference>
<dbReference type="InterPro" id="IPR036055">
    <property type="entry name" value="LDL_receptor-like_sf"/>
</dbReference>
<name>A0AAW1C1D7_CROAD</name>
<dbReference type="GO" id="GO:0043235">
    <property type="term" value="C:receptor complex"/>
    <property type="evidence" value="ECO:0007669"/>
    <property type="project" value="TreeGrafter"/>
</dbReference>
<dbReference type="CDD" id="cd00054">
    <property type="entry name" value="EGF_CA"/>
    <property type="match status" value="2"/>
</dbReference>
<feature type="disulfide bond" evidence="22">
    <location>
        <begin position="553"/>
        <end position="568"/>
    </location>
</feature>
<dbReference type="InterPro" id="IPR000152">
    <property type="entry name" value="EGF-type_Asp/Asn_hydroxyl_site"/>
</dbReference>
<feature type="compositionally biased region" description="Basic and acidic residues" evidence="24">
    <location>
        <begin position="1019"/>
        <end position="1028"/>
    </location>
</feature>
<evidence type="ECO:0000313" key="27">
    <source>
        <dbReference type="EMBL" id="KAK9408173.1"/>
    </source>
</evidence>
<evidence type="ECO:0000256" key="5">
    <source>
        <dbReference type="ARBA" id="ARBA00022548"/>
    </source>
</evidence>
<dbReference type="PANTHER" id="PTHR22722:SF15">
    <property type="entry name" value="LOW-DENSITY LIPOPROTEIN RECEPTOR-RELATED"/>
    <property type="match status" value="1"/>
</dbReference>
<keyword evidence="11" id="KW-0445">Lipid transport</keyword>
<dbReference type="Pfam" id="PF14670">
    <property type="entry name" value="FXa_inhibition"/>
    <property type="match status" value="1"/>
</dbReference>
<gene>
    <name evidence="27" type="ORF">NXF25_006947</name>
</gene>
<feature type="repeat" description="LDL-receptor class B" evidence="23">
    <location>
        <begin position="870"/>
        <end position="914"/>
    </location>
</feature>
<reference evidence="27 28" key="1">
    <citation type="journal article" date="2024" name="Proc. Natl. Acad. Sci. U.S.A.">
        <title>The genetic regulatory architecture and epigenomic basis for age-related changes in rattlesnake venom.</title>
        <authorList>
            <person name="Hogan M.P."/>
            <person name="Holding M.L."/>
            <person name="Nystrom G.S."/>
            <person name="Colston T.J."/>
            <person name="Bartlett D.A."/>
            <person name="Mason A.J."/>
            <person name="Ellsworth S.A."/>
            <person name="Rautsaw R.M."/>
            <person name="Lawrence K.C."/>
            <person name="Strickland J.L."/>
            <person name="He B."/>
            <person name="Fraser P."/>
            <person name="Margres M.J."/>
            <person name="Gilbert D.M."/>
            <person name="Gibbs H.L."/>
            <person name="Parkinson C.L."/>
            <person name="Rokyta D.R."/>
        </authorList>
    </citation>
    <scope>NUCLEOTIDE SEQUENCE [LARGE SCALE GENOMIC DNA]</scope>
    <source>
        <strain evidence="27">DRR0105</strain>
    </source>
</reference>
<comment type="similarity">
    <text evidence="2">Belongs to the LDLR family.</text>
</comment>
<dbReference type="Pfam" id="PF00058">
    <property type="entry name" value="Ldl_recept_b"/>
    <property type="match status" value="4"/>
</dbReference>
<keyword evidence="17" id="KW-0168">Coated pit</keyword>
<feature type="region of interest" description="Disordered" evidence="24">
    <location>
        <begin position="1019"/>
        <end position="1047"/>
    </location>
</feature>
<dbReference type="FunFam" id="4.10.400.10:FF:000113">
    <property type="entry name" value="Low-density lipoprotein receptor-related protein 8"/>
    <property type="match status" value="1"/>
</dbReference>
<dbReference type="InterPro" id="IPR002172">
    <property type="entry name" value="LDrepeatLR_classA_rpt"/>
</dbReference>
<feature type="disulfide bond" evidence="22">
    <location>
        <begin position="426"/>
        <end position="441"/>
    </location>
</feature>
<feature type="disulfide bond" evidence="22">
    <location>
        <begin position="582"/>
        <end position="600"/>
    </location>
</feature>
<evidence type="ECO:0000256" key="16">
    <source>
        <dbReference type="ARBA" id="ARBA00023170"/>
    </source>
</evidence>
<dbReference type="FunFam" id="4.10.400.10:FF:000057">
    <property type="entry name" value="Very low density lipoprotein receptor"/>
    <property type="match status" value="1"/>
</dbReference>
<keyword evidence="9" id="KW-0677">Repeat</keyword>
<dbReference type="Gene3D" id="4.10.400.10">
    <property type="entry name" value="Low-density Lipoprotein Receptor"/>
    <property type="match status" value="7"/>
</dbReference>
<evidence type="ECO:0000256" key="18">
    <source>
        <dbReference type="ARBA" id="ARBA00023180"/>
    </source>
</evidence>
<dbReference type="PROSITE" id="PS01209">
    <property type="entry name" value="LDLRA_1"/>
    <property type="match status" value="6"/>
</dbReference>
<feature type="compositionally biased region" description="Low complexity" evidence="24">
    <location>
        <begin position="215"/>
        <end position="235"/>
    </location>
</feature>
<dbReference type="Pfam" id="PF00057">
    <property type="entry name" value="Ldl_recept_a"/>
    <property type="match status" value="8"/>
</dbReference>
<feature type="compositionally biased region" description="Low complexity" evidence="24">
    <location>
        <begin position="117"/>
        <end position="129"/>
    </location>
</feature>
<dbReference type="InterPro" id="IPR049883">
    <property type="entry name" value="NOTCH1_EGF-like"/>
</dbReference>
<evidence type="ECO:0000256" key="6">
    <source>
        <dbReference type="ARBA" id="ARBA00022583"/>
    </source>
</evidence>
<dbReference type="PROSITE" id="PS01186">
    <property type="entry name" value="EGF_2"/>
    <property type="match status" value="1"/>
</dbReference>
<keyword evidence="12" id="KW-0443">Lipid metabolism</keyword>
<proteinExistence type="inferred from homology"/>
<evidence type="ECO:0000256" key="22">
    <source>
        <dbReference type="PROSITE-ProRule" id="PRU00124"/>
    </source>
</evidence>
<feature type="disulfide bond" evidence="22">
    <location>
        <begin position="541"/>
        <end position="559"/>
    </location>
</feature>
<evidence type="ECO:0000313" key="28">
    <source>
        <dbReference type="Proteomes" id="UP001474421"/>
    </source>
</evidence>
<feature type="disulfide bond" evidence="22">
    <location>
        <begin position="293"/>
        <end position="311"/>
    </location>
</feature>
<feature type="domain" description="EGF-like" evidence="26">
    <location>
        <begin position="612"/>
        <end position="651"/>
    </location>
</feature>
<keyword evidence="14 22" id="KW-1015">Disulfide bond</keyword>
<evidence type="ECO:0000256" key="1">
    <source>
        <dbReference type="ARBA" id="ARBA00004600"/>
    </source>
</evidence>
<feature type="disulfide bond" evidence="22">
    <location>
        <begin position="534"/>
        <end position="546"/>
    </location>
</feature>
<keyword evidence="3" id="KW-0813">Transport</keyword>
<dbReference type="SMART" id="SM00192">
    <property type="entry name" value="LDLa"/>
    <property type="match status" value="8"/>
</dbReference>
<feature type="disulfide bond" evidence="22">
    <location>
        <begin position="414"/>
        <end position="432"/>
    </location>
</feature>
<keyword evidence="15" id="KW-1207">Sterol metabolism</keyword>
<dbReference type="FunFam" id="4.10.400.10:FF:000025">
    <property type="entry name" value="Very low density lipoprotein receptor"/>
    <property type="match status" value="1"/>
</dbReference>
<dbReference type="CDD" id="cd00112">
    <property type="entry name" value="LDLa"/>
    <property type="match status" value="8"/>
</dbReference>
<dbReference type="InterPro" id="IPR000033">
    <property type="entry name" value="LDLR_classB_rpt"/>
</dbReference>
<comment type="subcellular location">
    <subcellularLocation>
        <location evidence="20">Endomembrane system</location>
        <topology evidence="20">Single-pass type I membrane protein</topology>
    </subcellularLocation>
    <subcellularLocation>
        <location evidence="1">Membrane</location>
        <location evidence="1">Clathrin-coated pit</location>
    </subcellularLocation>
</comment>
<dbReference type="PROSITE" id="PS00010">
    <property type="entry name" value="ASX_HYDROXYL"/>
    <property type="match status" value="2"/>
</dbReference>
<dbReference type="SMART" id="SM00135">
    <property type="entry name" value="LY"/>
    <property type="match status" value="5"/>
</dbReference>
<organism evidence="27 28">
    <name type="scientific">Crotalus adamanteus</name>
    <name type="common">Eastern diamondback rattlesnake</name>
    <dbReference type="NCBI Taxonomy" id="8729"/>
    <lineage>
        <taxon>Eukaryota</taxon>
        <taxon>Metazoa</taxon>
        <taxon>Chordata</taxon>
        <taxon>Craniata</taxon>
        <taxon>Vertebrata</taxon>
        <taxon>Euteleostomi</taxon>
        <taxon>Lepidosauria</taxon>
        <taxon>Squamata</taxon>
        <taxon>Bifurcata</taxon>
        <taxon>Unidentata</taxon>
        <taxon>Episquamata</taxon>
        <taxon>Toxicofera</taxon>
        <taxon>Serpentes</taxon>
        <taxon>Colubroidea</taxon>
        <taxon>Viperidae</taxon>
        <taxon>Crotalinae</taxon>
        <taxon>Crotalus</taxon>
    </lineage>
</organism>
<evidence type="ECO:0000256" key="21">
    <source>
        <dbReference type="PROSITE-ProRule" id="PRU00076"/>
    </source>
</evidence>
<dbReference type="FunFam" id="4.10.400.10:FF:000038">
    <property type="entry name" value="Very low density lipoprotein receptor"/>
    <property type="match status" value="1"/>
</dbReference>
<evidence type="ECO:0000256" key="2">
    <source>
        <dbReference type="ARBA" id="ARBA00009939"/>
    </source>
</evidence>
<evidence type="ECO:0000256" key="20">
    <source>
        <dbReference type="ARBA" id="ARBA00046288"/>
    </source>
</evidence>
<keyword evidence="13 25" id="KW-0472">Membrane</keyword>
<dbReference type="GO" id="GO:0008203">
    <property type="term" value="P:cholesterol metabolic process"/>
    <property type="evidence" value="ECO:0007669"/>
    <property type="project" value="UniProtKB-KW"/>
</dbReference>
<dbReference type="PROSITE" id="PS51120">
    <property type="entry name" value="LDLRB"/>
    <property type="match status" value="3"/>
</dbReference>
<dbReference type="Gene3D" id="4.10.1220.10">
    <property type="entry name" value="EGF-type module"/>
    <property type="match status" value="1"/>
</dbReference>
<keyword evidence="5" id="KW-0153">Cholesterol metabolism</keyword>
<sequence length="1130" mass="123902">MFPLPNKSILFFVNFIFYELQKAEILCNTYLEVKQGGLEIASLKTRFGSSNAGAYANINTSGMYIVRSCPECHHAQPHKQPRASNSVQARWQIKDFTCVPPPPPHQLVQRGGGAGSAEGASAGSNAASGCRAKRSQLRRQVAWIRKLGQPVGIGGAREPTRGRPGVRESPAAVARKESGAGRLPRALLPGTGIASLHRRCIVCFSPPYLEPSPPSRSSGGSSPFSKGGQRGRSLSPGPPARPPSARTCVRRRRRRCTMDTFRRLGLGLLLLALACLRGTRGTRVTCDESQFQCHNGRCITLVWRCDGDEDCSDGSDELACVKKTCSATDFVCQNGQCIPNRWQCDGDPDCEDGSDEGSEICYRRKCTIGEVSCGPLSTQCIPVSWKCDGETDCGDGTDEEGCANITCNPEEFTCANGQCISKDFACNGQEDCSDGSDEEGCATPTCGAGDFQCTSESEICIPINWVCDGEADCTDRSDESPEQCGHQPVQTAKCGESEMLCDSGDECFHKKWRCDGDTDCKDGSDEVNCPSRTCRPDQFRCEDGNCIHGTRQCNGVRDCIDGTDEVNCHVVNQCSGPGKFLCGSGECIDFNKVCNQKQDCRDWSDEPLNECNVNECLVNNGDCSHICRDLVLSYECDCPAGFELIDRKTCGDIDECQNPGICSQICVNTKLGYKCECSRGYRMDPQTGVCKAIGGEPSLLFTNRWNIRQFALERQDYTQLIGDLRNVVALDADMAEHRIFWADVGPNAILSASITSSNKPVRHRRIVDNVPSPGGIAVDWIYKNIYWSDSSMKSISVAGLDGIKRKILFNTNLREPACVAVDPLSGFMYWSDWGEPAKIEKAGMNGLDRQQLVTTDIERPNGIALDRVKNRIYWVDSKLHKLSSVDMNGQDRRIIFTSHEFLAHPLSLTIFEDTVYWTDWENEAVYSANKFTGSELKTVVNNLYDARDIIVYHELVQQSGKNWCEDENMTNGGCEYLCLPAPQINSRSSKYTCTCPDGDALQDNGLKCKGTGTAVAFTETKESSRTDKPPGPLSGGQNQSSPVSEELASSRSTSAAWAILPILLLVTAAAGGYFMWRNWQQKNMKSMNFDNPVYLKTTEEDLSIDIGRHSSTVGHTYPAISVVSTEDDLS</sequence>
<evidence type="ECO:0000256" key="19">
    <source>
        <dbReference type="ARBA" id="ARBA00023221"/>
    </source>
</evidence>
<evidence type="ECO:0000256" key="11">
    <source>
        <dbReference type="ARBA" id="ARBA00023055"/>
    </source>
</evidence>
<protein>
    <submittedName>
        <fullName evidence="27">Very low-density lipoprotein receptor</fullName>
    </submittedName>
</protein>
<dbReference type="GO" id="GO:0006869">
    <property type="term" value="P:lipid transport"/>
    <property type="evidence" value="ECO:0007669"/>
    <property type="project" value="UniProtKB-KW"/>
</dbReference>
<feature type="region of interest" description="Disordered" evidence="24">
    <location>
        <begin position="211"/>
        <end position="250"/>
    </location>
</feature>
<keyword evidence="28" id="KW-1185">Reference proteome</keyword>
<feature type="disulfide bond" evidence="22">
    <location>
        <begin position="305"/>
        <end position="320"/>
    </location>
</feature>
<dbReference type="SUPFAM" id="SSF57424">
    <property type="entry name" value="LDL receptor-like module"/>
    <property type="match status" value="8"/>
</dbReference>
<feature type="compositionally biased region" description="Polar residues" evidence="24">
    <location>
        <begin position="1035"/>
        <end position="1047"/>
    </location>
</feature>
<keyword evidence="27" id="KW-0449">Lipoprotein</keyword>
<dbReference type="InterPro" id="IPR011042">
    <property type="entry name" value="6-blade_b-propeller_TolB-like"/>
</dbReference>
<dbReference type="EMBL" id="JAOTOJ010000002">
    <property type="protein sequence ID" value="KAK9408173.1"/>
    <property type="molecule type" value="Genomic_DNA"/>
</dbReference>
<dbReference type="InterPro" id="IPR051221">
    <property type="entry name" value="LDLR-related"/>
</dbReference>
<evidence type="ECO:0000256" key="25">
    <source>
        <dbReference type="SAM" id="Phobius"/>
    </source>
</evidence>
<evidence type="ECO:0000256" key="7">
    <source>
        <dbReference type="ARBA" id="ARBA00022692"/>
    </source>
</evidence>
<feature type="repeat" description="LDL-receptor class B" evidence="23">
    <location>
        <begin position="826"/>
        <end position="869"/>
    </location>
</feature>